<keyword evidence="2" id="KW-0805">Transcription regulation</keyword>
<dbReference type="Pfam" id="PF13377">
    <property type="entry name" value="Peripla_BP_3"/>
    <property type="match status" value="1"/>
</dbReference>
<reference evidence="6 7" key="1">
    <citation type="submission" date="2019-04" db="EMBL/GenBank/DDBJ databases">
        <title>Phreatobacter aquaticus sp. nov.</title>
        <authorList>
            <person name="Choi A."/>
        </authorList>
    </citation>
    <scope>NUCLEOTIDE SEQUENCE [LARGE SCALE GENOMIC DNA]</scope>
    <source>
        <strain evidence="6 7">KCTC 52518</strain>
    </source>
</reference>
<dbReference type="RefSeq" id="WP_136959590.1">
    <property type="nucleotide sequence ID" value="NZ_CP039690.1"/>
</dbReference>
<evidence type="ECO:0000256" key="1">
    <source>
        <dbReference type="ARBA" id="ARBA00022491"/>
    </source>
</evidence>
<dbReference type="SMART" id="SM00354">
    <property type="entry name" value="HTH_LACI"/>
    <property type="match status" value="1"/>
</dbReference>
<dbReference type="KEGG" id="pstg:E8M01_07675"/>
<dbReference type="Pfam" id="PF00356">
    <property type="entry name" value="LacI"/>
    <property type="match status" value="1"/>
</dbReference>
<name>A0A4D7ART8_9HYPH</name>
<keyword evidence="4" id="KW-0804">Transcription</keyword>
<accession>A0A4D7ART8</accession>
<proteinExistence type="predicted"/>
<dbReference type="OrthoDB" id="7170131at2"/>
<evidence type="ECO:0000256" key="3">
    <source>
        <dbReference type="ARBA" id="ARBA00023125"/>
    </source>
</evidence>
<keyword evidence="7" id="KW-1185">Reference proteome</keyword>
<dbReference type="CDD" id="cd01392">
    <property type="entry name" value="HTH_LacI"/>
    <property type="match status" value="1"/>
</dbReference>
<dbReference type="Gene3D" id="1.10.260.40">
    <property type="entry name" value="lambda repressor-like DNA-binding domains"/>
    <property type="match status" value="1"/>
</dbReference>
<dbReference type="PROSITE" id="PS00356">
    <property type="entry name" value="HTH_LACI_1"/>
    <property type="match status" value="1"/>
</dbReference>
<keyword evidence="1" id="KW-0678">Repressor</keyword>
<gene>
    <name evidence="6" type="ORF">E8M01_07675</name>
</gene>
<feature type="domain" description="HTH lacI-type" evidence="5">
    <location>
        <begin position="14"/>
        <end position="68"/>
    </location>
</feature>
<dbReference type="PANTHER" id="PTHR30146:SF148">
    <property type="entry name" value="HTH-TYPE TRANSCRIPTIONAL REPRESSOR PURR-RELATED"/>
    <property type="match status" value="1"/>
</dbReference>
<keyword evidence="3 6" id="KW-0238">DNA-binding</keyword>
<protein>
    <submittedName>
        <fullName evidence="6">LacI family DNA-binding transcriptional regulator</fullName>
    </submittedName>
</protein>
<dbReference type="GO" id="GO:0003700">
    <property type="term" value="F:DNA-binding transcription factor activity"/>
    <property type="evidence" value="ECO:0007669"/>
    <property type="project" value="TreeGrafter"/>
</dbReference>
<sequence length="347" mass="37415">MTGQPKSLVRPPRVTLHDLASHAGVSRATVSLVLRKSPLVAEKTRLKVLESCQALGYVYNRGAANLRTQRTHTIGVAINEITNPYFTELTAAIQRSFLDLGRTVFIANSDEDPARQDQFIATMREYNADGLAICPAQGTSRQTLRRLKEQGVACVLISRDIAGSGLDYAGHANQAGMRMATNHLIGLGHRRIAMIGGNDLVSTGAERRAGYRQALTDHGIAIDPRLIAPGAATRSFGAQTVKALLTQTDPPTAAVCFNDVIAFGVMLGLRQIGREPGRDFAVMGYDDLAEAELWVPALSTVEIDSVSIGHAAAKLLLERIENPDAPARRVILQPKLVLRESSGLPLK</sequence>
<evidence type="ECO:0000313" key="7">
    <source>
        <dbReference type="Proteomes" id="UP000298781"/>
    </source>
</evidence>
<dbReference type="CDD" id="cd06289">
    <property type="entry name" value="PBP1_MalI-like"/>
    <property type="match status" value="1"/>
</dbReference>
<organism evidence="6 7">
    <name type="scientific">Phreatobacter stygius</name>
    <dbReference type="NCBI Taxonomy" id="1940610"/>
    <lineage>
        <taxon>Bacteria</taxon>
        <taxon>Pseudomonadati</taxon>
        <taxon>Pseudomonadota</taxon>
        <taxon>Alphaproteobacteria</taxon>
        <taxon>Hyphomicrobiales</taxon>
        <taxon>Phreatobacteraceae</taxon>
        <taxon>Phreatobacter</taxon>
    </lineage>
</organism>
<dbReference type="PANTHER" id="PTHR30146">
    <property type="entry name" value="LACI-RELATED TRANSCRIPTIONAL REPRESSOR"/>
    <property type="match status" value="1"/>
</dbReference>
<dbReference type="InterPro" id="IPR000843">
    <property type="entry name" value="HTH_LacI"/>
</dbReference>
<dbReference type="GO" id="GO:0000976">
    <property type="term" value="F:transcription cis-regulatory region binding"/>
    <property type="evidence" value="ECO:0007669"/>
    <property type="project" value="TreeGrafter"/>
</dbReference>
<evidence type="ECO:0000256" key="4">
    <source>
        <dbReference type="ARBA" id="ARBA00023163"/>
    </source>
</evidence>
<dbReference type="InterPro" id="IPR028082">
    <property type="entry name" value="Peripla_BP_I"/>
</dbReference>
<dbReference type="InterPro" id="IPR010982">
    <property type="entry name" value="Lambda_DNA-bd_dom_sf"/>
</dbReference>
<dbReference type="SUPFAM" id="SSF53822">
    <property type="entry name" value="Periplasmic binding protein-like I"/>
    <property type="match status" value="1"/>
</dbReference>
<dbReference type="PROSITE" id="PS50932">
    <property type="entry name" value="HTH_LACI_2"/>
    <property type="match status" value="1"/>
</dbReference>
<dbReference type="Proteomes" id="UP000298781">
    <property type="component" value="Chromosome"/>
</dbReference>
<evidence type="ECO:0000313" key="6">
    <source>
        <dbReference type="EMBL" id="QCI64134.1"/>
    </source>
</evidence>
<dbReference type="InterPro" id="IPR046335">
    <property type="entry name" value="LacI/GalR-like_sensor"/>
</dbReference>
<dbReference type="Gene3D" id="3.40.50.2300">
    <property type="match status" value="2"/>
</dbReference>
<dbReference type="AlphaFoldDB" id="A0A4D7ART8"/>
<dbReference type="SUPFAM" id="SSF47413">
    <property type="entry name" value="lambda repressor-like DNA-binding domains"/>
    <property type="match status" value="1"/>
</dbReference>
<evidence type="ECO:0000259" key="5">
    <source>
        <dbReference type="PROSITE" id="PS50932"/>
    </source>
</evidence>
<evidence type="ECO:0000256" key="2">
    <source>
        <dbReference type="ARBA" id="ARBA00023015"/>
    </source>
</evidence>
<dbReference type="EMBL" id="CP039690">
    <property type="protein sequence ID" value="QCI64134.1"/>
    <property type="molecule type" value="Genomic_DNA"/>
</dbReference>